<feature type="transmembrane region" description="Helical" evidence="8">
    <location>
        <begin position="12"/>
        <end position="33"/>
    </location>
</feature>
<dbReference type="Pfam" id="PF01235">
    <property type="entry name" value="Na_Ala_symp"/>
    <property type="match status" value="1"/>
</dbReference>
<protein>
    <submittedName>
        <fullName evidence="9">Sodium:alanine symporter family protein</fullName>
    </submittedName>
</protein>
<evidence type="ECO:0000313" key="10">
    <source>
        <dbReference type="Proteomes" id="UP000503088"/>
    </source>
</evidence>
<evidence type="ECO:0000313" key="9">
    <source>
        <dbReference type="EMBL" id="QKG85478.1"/>
    </source>
</evidence>
<comment type="similarity">
    <text evidence="2 8">Belongs to the alanine or glycine:cation symporter (AGCS) (TC 2.A.25) family.</text>
</comment>
<feature type="transmembrane region" description="Helical" evidence="8">
    <location>
        <begin position="72"/>
        <end position="94"/>
    </location>
</feature>
<dbReference type="Gene3D" id="1.20.1740.10">
    <property type="entry name" value="Amino acid/polyamine transporter I"/>
    <property type="match status" value="1"/>
</dbReference>
<sequence length="453" mass="48449">MKQFSEALNWMAGIIWGPWLLVIIVGTGIYFTIGTRFLQLRKFPFMVRETLGKAMQKESEIKGEGTLTPRQAVSTALASTIGVGNIVGTTTALVMGGPGAIFWMWASAFFGMCTKYAEIVLSIHFREKKKDGNFVGGPAWYMKKGLKSPFLAAVFIICLSLACIGGNMVQSNAISESVGEFFGLKPITVGLILFILVGIVSIGGVKMLGKLTEVLVPFMAGIYIVGGIIVVLVNFKELPQAVSSIFVGAFSSTSLGGGLAGFAVMEAIRYGVARGLYSNEAGQGTAPIAHATAKTDHPARQGMWGVMEVFVSTFVVCTITALAVMTSGVLSPDSSPAVLASLAFGTVFPVFKYVVGISLILFAFSTIIALNYYGETLSGYIVGEKWGKMYRYLFLPFTFIGAVGGLQLVWGIVDVLIGIAVIPNLLAILLLSPIVFRLTNQFFNGQATINHKN</sequence>
<feature type="transmembrane region" description="Helical" evidence="8">
    <location>
        <begin position="181"/>
        <end position="202"/>
    </location>
</feature>
<reference evidence="9 10" key="1">
    <citation type="submission" date="2020-01" db="EMBL/GenBank/DDBJ databases">
        <authorList>
            <person name="Gulvik C.A."/>
            <person name="Batra D.G."/>
        </authorList>
    </citation>
    <scope>NUCLEOTIDE SEQUENCE [LARGE SCALE GENOMIC DNA]</scope>
    <source>
        <strain evidence="9 10">W9323</strain>
    </source>
</reference>
<gene>
    <name evidence="9" type="ORF">GXN76_14130</name>
</gene>
<evidence type="ECO:0000256" key="7">
    <source>
        <dbReference type="ARBA" id="ARBA00023136"/>
    </source>
</evidence>
<keyword evidence="3 8" id="KW-0813">Transport</keyword>
<evidence type="ECO:0000256" key="3">
    <source>
        <dbReference type="ARBA" id="ARBA00022448"/>
    </source>
</evidence>
<keyword evidence="4 8" id="KW-1003">Cell membrane</keyword>
<evidence type="ECO:0000256" key="1">
    <source>
        <dbReference type="ARBA" id="ARBA00004651"/>
    </source>
</evidence>
<dbReference type="AlphaFoldDB" id="A0A7D4CPP8"/>
<feature type="transmembrane region" description="Helical" evidence="8">
    <location>
        <begin position="241"/>
        <end position="264"/>
    </location>
</feature>
<dbReference type="RefSeq" id="WP_173224159.1">
    <property type="nucleotide sequence ID" value="NZ_CP048104.1"/>
</dbReference>
<dbReference type="PANTHER" id="PTHR30330:SF3">
    <property type="entry name" value="TRANSCRIPTIONAL REGULATOR, LRP FAMILY"/>
    <property type="match status" value="1"/>
</dbReference>
<comment type="subcellular location">
    <subcellularLocation>
        <location evidence="1 8">Cell membrane</location>
        <topology evidence="1 8">Multi-pass membrane protein</topology>
    </subcellularLocation>
</comment>
<proteinExistence type="inferred from homology"/>
<evidence type="ECO:0000256" key="6">
    <source>
        <dbReference type="ARBA" id="ARBA00022989"/>
    </source>
</evidence>
<evidence type="ECO:0000256" key="5">
    <source>
        <dbReference type="ARBA" id="ARBA00022692"/>
    </source>
</evidence>
<evidence type="ECO:0000256" key="2">
    <source>
        <dbReference type="ARBA" id="ARBA00009261"/>
    </source>
</evidence>
<name>A0A7D4CPP8_9BACL</name>
<organism evidence="9 10">
    <name type="scientific">Kroppenstedtia pulmonis</name>
    <dbReference type="NCBI Taxonomy" id="1380685"/>
    <lineage>
        <taxon>Bacteria</taxon>
        <taxon>Bacillati</taxon>
        <taxon>Bacillota</taxon>
        <taxon>Bacilli</taxon>
        <taxon>Bacillales</taxon>
        <taxon>Thermoactinomycetaceae</taxon>
        <taxon>Kroppenstedtia</taxon>
    </lineage>
</organism>
<dbReference type="PRINTS" id="PR00175">
    <property type="entry name" value="NAALASMPORT"/>
</dbReference>
<dbReference type="GO" id="GO:0005886">
    <property type="term" value="C:plasma membrane"/>
    <property type="evidence" value="ECO:0007669"/>
    <property type="project" value="UniProtKB-SubCell"/>
</dbReference>
<feature type="transmembrane region" description="Helical" evidence="8">
    <location>
        <begin position="392"/>
        <end position="410"/>
    </location>
</feature>
<keyword evidence="6 8" id="KW-1133">Transmembrane helix</keyword>
<feature type="transmembrane region" description="Helical" evidence="8">
    <location>
        <begin position="214"/>
        <end position="235"/>
    </location>
</feature>
<dbReference type="Proteomes" id="UP000503088">
    <property type="component" value="Chromosome"/>
</dbReference>
<dbReference type="PANTHER" id="PTHR30330">
    <property type="entry name" value="AGSS FAMILY TRANSPORTER, SODIUM-ALANINE"/>
    <property type="match status" value="1"/>
</dbReference>
<dbReference type="InterPro" id="IPR001463">
    <property type="entry name" value="Na/Ala_symport"/>
</dbReference>
<dbReference type="KEGG" id="kpul:GXN76_14130"/>
<dbReference type="GO" id="GO:0005283">
    <property type="term" value="F:amino acid:sodium symporter activity"/>
    <property type="evidence" value="ECO:0007669"/>
    <property type="project" value="InterPro"/>
</dbReference>
<dbReference type="EMBL" id="CP048104">
    <property type="protein sequence ID" value="QKG85478.1"/>
    <property type="molecule type" value="Genomic_DNA"/>
</dbReference>
<feature type="transmembrane region" description="Helical" evidence="8">
    <location>
        <begin position="309"/>
        <end position="330"/>
    </location>
</feature>
<feature type="transmembrane region" description="Helical" evidence="8">
    <location>
        <begin position="416"/>
        <end position="436"/>
    </location>
</feature>
<evidence type="ECO:0000256" key="4">
    <source>
        <dbReference type="ARBA" id="ARBA00022475"/>
    </source>
</evidence>
<feature type="transmembrane region" description="Helical" evidence="8">
    <location>
        <begin position="150"/>
        <end position="169"/>
    </location>
</feature>
<feature type="transmembrane region" description="Helical" evidence="8">
    <location>
        <begin position="350"/>
        <end position="372"/>
    </location>
</feature>
<keyword evidence="7 8" id="KW-0472">Membrane</keyword>
<accession>A0A7D4CPP8</accession>
<feature type="transmembrane region" description="Helical" evidence="8">
    <location>
        <begin position="100"/>
        <end position="121"/>
    </location>
</feature>
<dbReference type="NCBIfam" id="TIGR00835">
    <property type="entry name" value="agcS"/>
    <property type="match status" value="1"/>
</dbReference>
<evidence type="ECO:0000256" key="8">
    <source>
        <dbReference type="RuleBase" id="RU363064"/>
    </source>
</evidence>
<keyword evidence="8" id="KW-0769">Symport</keyword>
<keyword evidence="5 8" id="KW-0812">Transmembrane</keyword>
<keyword evidence="10" id="KW-1185">Reference proteome</keyword>